<dbReference type="EMBL" id="DS113221">
    <property type="protein sequence ID" value="EAY18224.1"/>
    <property type="molecule type" value="Genomic_DNA"/>
</dbReference>
<dbReference type="InterPro" id="IPR011333">
    <property type="entry name" value="SKP1/BTB/POZ_sf"/>
</dbReference>
<reference evidence="1" key="1">
    <citation type="submission" date="2006-10" db="EMBL/GenBank/DDBJ databases">
        <authorList>
            <person name="Amadeo P."/>
            <person name="Zhao Q."/>
            <person name="Wortman J."/>
            <person name="Fraser-Liggett C."/>
            <person name="Carlton J."/>
        </authorList>
    </citation>
    <scope>NUCLEOTIDE SEQUENCE</scope>
    <source>
        <strain evidence="1">G3</strain>
    </source>
</reference>
<proteinExistence type="predicted"/>
<dbReference type="KEGG" id="tva:5463730"/>
<evidence type="ECO:0008006" key="3">
    <source>
        <dbReference type="Google" id="ProtNLM"/>
    </source>
</evidence>
<dbReference type="InParanoid" id="A2DN47"/>
<accession>A2DN47</accession>
<sequence>MVVIGLNNQILQRINDYNTSDKVVLSINNVEITINKSFAVAFSKTFYSQYLLDNSTDKIDANTDIESQDTYNILKDILQYRKTEFECNETILKDLFHIGLKLEMQELINLYETYVIDKMEINKNNCFQILEFYIDISKENKISKCIDFISSHFFEINLEQLKLISNKLGIDIIKRITSNNLLAIKDEDSFAKFILSLIEQNEIFNPLIEYIRLEFCTFNIIDKIYSLANSSNCMSFLKYFHDSLLRSNNKKQINPRCFNPEDFQSMIANYKDSDDFRCIYRFFERLSDNEYKDIISKACQ</sequence>
<dbReference type="VEuPathDB" id="TrichDB:TVAGG3_1011370"/>
<protein>
    <recommendedName>
        <fullName evidence="3">BTB domain-containing protein</fullName>
    </recommendedName>
</protein>
<evidence type="ECO:0000313" key="1">
    <source>
        <dbReference type="EMBL" id="EAY18224.1"/>
    </source>
</evidence>
<dbReference type="VEuPathDB" id="TrichDB:TVAG_122900"/>
<reference evidence="1" key="2">
    <citation type="journal article" date="2007" name="Science">
        <title>Draft genome sequence of the sexually transmitted pathogen Trichomonas vaginalis.</title>
        <authorList>
            <person name="Carlton J.M."/>
            <person name="Hirt R.P."/>
            <person name="Silva J.C."/>
            <person name="Delcher A.L."/>
            <person name="Schatz M."/>
            <person name="Zhao Q."/>
            <person name="Wortman J.R."/>
            <person name="Bidwell S.L."/>
            <person name="Alsmark U.C.M."/>
            <person name="Besteiro S."/>
            <person name="Sicheritz-Ponten T."/>
            <person name="Noel C.J."/>
            <person name="Dacks J.B."/>
            <person name="Foster P.G."/>
            <person name="Simillion C."/>
            <person name="Van de Peer Y."/>
            <person name="Miranda-Saavedra D."/>
            <person name="Barton G.J."/>
            <person name="Westrop G.D."/>
            <person name="Mueller S."/>
            <person name="Dessi D."/>
            <person name="Fiori P.L."/>
            <person name="Ren Q."/>
            <person name="Paulsen I."/>
            <person name="Zhang H."/>
            <person name="Bastida-Corcuera F.D."/>
            <person name="Simoes-Barbosa A."/>
            <person name="Brown M.T."/>
            <person name="Hayes R.D."/>
            <person name="Mukherjee M."/>
            <person name="Okumura C.Y."/>
            <person name="Schneider R."/>
            <person name="Smith A.J."/>
            <person name="Vanacova S."/>
            <person name="Villalvazo M."/>
            <person name="Haas B.J."/>
            <person name="Pertea M."/>
            <person name="Feldblyum T.V."/>
            <person name="Utterback T.R."/>
            <person name="Shu C.L."/>
            <person name="Osoegawa K."/>
            <person name="de Jong P.J."/>
            <person name="Hrdy I."/>
            <person name="Horvathova L."/>
            <person name="Zubacova Z."/>
            <person name="Dolezal P."/>
            <person name="Malik S.B."/>
            <person name="Logsdon J.M. Jr."/>
            <person name="Henze K."/>
            <person name="Gupta A."/>
            <person name="Wang C.C."/>
            <person name="Dunne R.L."/>
            <person name="Upcroft J.A."/>
            <person name="Upcroft P."/>
            <person name="White O."/>
            <person name="Salzberg S.L."/>
            <person name="Tang P."/>
            <person name="Chiu C.-H."/>
            <person name="Lee Y.-S."/>
            <person name="Embley T.M."/>
            <person name="Coombs G.H."/>
            <person name="Mottram J.C."/>
            <person name="Tachezy J."/>
            <person name="Fraser-Liggett C.M."/>
            <person name="Johnson P.J."/>
        </authorList>
    </citation>
    <scope>NUCLEOTIDE SEQUENCE [LARGE SCALE GENOMIC DNA]</scope>
    <source>
        <strain evidence="1">G3</strain>
    </source>
</reference>
<dbReference type="SMR" id="A2DN47"/>
<dbReference type="Proteomes" id="UP000001542">
    <property type="component" value="Unassembled WGS sequence"/>
</dbReference>
<gene>
    <name evidence="1" type="ORF">TVAG_122900</name>
</gene>
<dbReference type="RefSeq" id="XP_001579210.1">
    <property type="nucleotide sequence ID" value="XM_001579160.1"/>
</dbReference>
<dbReference type="OrthoDB" id="15698at2759"/>
<keyword evidence="2" id="KW-1185">Reference proteome</keyword>
<organism evidence="1 2">
    <name type="scientific">Trichomonas vaginalis (strain ATCC PRA-98 / G3)</name>
    <dbReference type="NCBI Taxonomy" id="412133"/>
    <lineage>
        <taxon>Eukaryota</taxon>
        <taxon>Metamonada</taxon>
        <taxon>Parabasalia</taxon>
        <taxon>Trichomonadida</taxon>
        <taxon>Trichomonadidae</taxon>
        <taxon>Trichomonas</taxon>
    </lineage>
</organism>
<dbReference type="AlphaFoldDB" id="A2DN47"/>
<dbReference type="Gene3D" id="3.30.710.10">
    <property type="entry name" value="Potassium Channel Kv1.1, Chain A"/>
    <property type="match status" value="1"/>
</dbReference>
<evidence type="ECO:0000313" key="2">
    <source>
        <dbReference type="Proteomes" id="UP000001542"/>
    </source>
</evidence>
<name>A2DN47_TRIV3</name>